<feature type="domain" description="Pili assembly chaperone C-terminal" evidence="10">
    <location>
        <begin position="173"/>
        <end position="234"/>
    </location>
</feature>
<dbReference type="GO" id="GO:0030288">
    <property type="term" value="C:outer membrane-bounded periplasmic space"/>
    <property type="evidence" value="ECO:0007669"/>
    <property type="project" value="InterPro"/>
</dbReference>
<comment type="subcellular location">
    <subcellularLocation>
        <location evidence="1 8">Periplasm</location>
    </subcellularLocation>
</comment>
<dbReference type="PANTHER" id="PTHR30251:SF2">
    <property type="entry name" value="FIMBRIAL CHAPERONE YADV-RELATED"/>
    <property type="match status" value="1"/>
</dbReference>
<evidence type="ECO:0000256" key="4">
    <source>
        <dbReference type="ARBA" id="ARBA00022729"/>
    </source>
</evidence>
<protein>
    <submittedName>
        <fullName evidence="11">Fimbria/pilus periplasmic chaperone</fullName>
    </submittedName>
</protein>
<dbReference type="InterPro" id="IPR050643">
    <property type="entry name" value="Periplasmic_pilus_chap"/>
</dbReference>
<dbReference type="PRINTS" id="PR00969">
    <property type="entry name" value="CHAPERONPILI"/>
</dbReference>
<evidence type="ECO:0000256" key="1">
    <source>
        <dbReference type="ARBA" id="ARBA00004418"/>
    </source>
</evidence>
<gene>
    <name evidence="11" type="ORF">J7T18_19770</name>
</gene>
<dbReference type="FunFam" id="2.60.40.10:FF:000458">
    <property type="entry name" value="Molecular chaperone FimC"/>
    <property type="match status" value="1"/>
</dbReference>
<dbReference type="InterPro" id="IPR001829">
    <property type="entry name" value="Pili_assmbl_chaperone_bac"/>
</dbReference>
<evidence type="ECO:0000256" key="5">
    <source>
        <dbReference type="ARBA" id="ARBA00022764"/>
    </source>
</evidence>
<dbReference type="SUPFAM" id="SSF49584">
    <property type="entry name" value="Periplasmic chaperone C-domain"/>
    <property type="match status" value="1"/>
</dbReference>
<sequence length="245" mass="27909">MKNIFILMTKKSLFLFFIIFPLFSTANVIISGTRVIYVENEQETTVKLTNEGNFPVLIQSWIDGGEINASPENLNVPFVITPPVVRIEADQAQTLRLSYTASKELPKDRESVYWLNILEIPPSSKTLTANQLQIAYRSRIKLFYRPLSINETKKVIEAAESLIFVKNKNSVDVYNHSPYYISLVSFNIGNNERAIDGEMISPFNHFSFKIDDASVINQGNNTIIYNYVNDWGALKSVNTKIENKN</sequence>
<feature type="domain" description="Pili assembly chaperone N-terminal" evidence="9">
    <location>
        <begin position="28"/>
        <end position="149"/>
    </location>
</feature>
<dbReference type="InterPro" id="IPR016148">
    <property type="entry name" value="Pili_assmbl_chaperone_C"/>
</dbReference>
<dbReference type="Pfam" id="PF00345">
    <property type="entry name" value="PapD_N"/>
    <property type="match status" value="1"/>
</dbReference>
<evidence type="ECO:0000256" key="6">
    <source>
        <dbReference type="ARBA" id="ARBA00023186"/>
    </source>
</evidence>
<dbReference type="Proteomes" id="UP000674270">
    <property type="component" value="Unassembled WGS sequence"/>
</dbReference>
<evidence type="ECO:0000313" key="11">
    <source>
        <dbReference type="EMBL" id="MBQ0270524.1"/>
    </source>
</evidence>
<dbReference type="SUPFAM" id="SSF49354">
    <property type="entry name" value="PapD-like"/>
    <property type="match status" value="1"/>
</dbReference>
<dbReference type="InterPro" id="IPR016147">
    <property type="entry name" value="Pili_assmbl_chaperone_N"/>
</dbReference>
<evidence type="ECO:0000256" key="3">
    <source>
        <dbReference type="ARBA" id="ARBA00022558"/>
    </source>
</evidence>
<evidence type="ECO:0000256" key="7">
    <source>
        <dbReference type="ARBA" id="ARBA00023319"/>
    </source>
</evidence>
<dbReference type="InterPro" id="IPR018046">
    <property type="entry name" value="Pili_assmbl_chaperone_CS"/>
</dbReference>
<keyword evidence="3" id="KW-1029">Fimbrium biogenesis</keyword>
<accession>A0A8I2DDH3</accession>
<keyword evidence="6 8" id="KW-0143">Chaperone</keyword>
<evidence type="ECO:0000256" key="2">
    <source>
        <dbReference type="ARBA" id="ARBA00007399"/>
    </source>
</evidence>
<dbReference type="RefSeq" id="WP_210848921.1">
    <property type="nucleotide sequence ID" value="NZ_JAGKLY010000014.1"/>
</dbReference>
<keyword evidence="7" id="KW-0393">Immunoglobulin domain</keyword>
<evidence type="ECO:0000256" key="8">
    <source>
        <dbReference type="RuleBase" id="RU003918"/>
    </source>
</evidence>
<proteinExistence type="inferred from homology"/>
<dbReference type="Pfam" id="PF02753">
    <property type="entry name" value="PapD_C"/>
    <property type="match status" value="1"/>
</dbReference>
<dbReference type="GO" id="GO:0071555">
    <property type="term" value="P:cell wall organization"/>
    <property type="evidence" value="ECO:0007669"/>
    <property type="project" value="InterPro"/>
</dbReference>
<comment type="caution">
    <text evidence="11">The sequence shown here is derived from an EMBL/GenBank/DDBJ whole genome shotgun (WGS) entry which is preliminary data.</text>
</comment>
<comment type="similarity">
    <text evidence="2 8">Belongs to the periplasmic pilus chaperone family.</text>
</comment>
<evidence type="ECO:0000259" key="9">
    <source>
        <dbReference type="Pfam" id="PF00345"/>
    </source>
</evidence>
<dbReference type="Gene3D" id="2.60.40.10">
    <property type="entry name" value="Immunoglobulins"/>
    <property type="match status" value="2"/>
</dbReference>
<dbReference type="PANTHER" id="PTHR30251">
    <property type="entry name" value="PILUS ASSEMBLY CHAPERONE"/>
    <property type="match status" value="1"/>
</dbReference>
<name>A0A8I2DDH3_9GAMM</name>
<evidence type="ECO:0000313" key="12">
    <source>
        <dbReference type="Proteomes" id="UP000674270"/>
    </source>
</evidence>
<dbReference type="PROSITE" id="PS00635">
    <property type="entry name" value="PILI_CHAPERONE"/>
    <property type="match status" value="1"/>
</dbReference>
<dbReference type="InterPro" id="IPR013783">
    <property type="entry name" value="Ig-like_fold"/>
</dbReference>
<organism evidence="11 12">
    <name type="scientific">Providencia huaxiensis</name>
    <dbReference type="NCBI Taxonomy" id="2027290"/>
    <lineage>
        <taxon>Bacteria</taxon>
        <taxon>Pseudomonadati</taxon>
        <taxon>Pseudomonadota</taxon>
        <taxon>Gammaproteobacteria</taxon>
        <taxon>Enterobacterales</taxon>
        <taxon>Morganellaceae</taxon>
        <taxon>Providencia</taxon>
    </lineage>
</organism>
<evidence type="ECO:0000259" key="10">
    <source>
        <dbReference type="Pfam" id="PF02753"/>
    </source>
</evidence>
<keyword evidence="4" id="KW-0732">Signal</keyword>
<dbReference type="InterPro" id="IPR008962">
    <property type="entry name" value="PapD-like_sf"/>
</dbReference>
<keyword evidence="5" id="KW-0574">Periplasm</keyword>
<dbReference type="InterPro" id="IPR036316">
    <property type="entry name" value="Pili_assmbl_chap_C_dom_sf"/>
</dbReference>
<reference evidence="11" key="1">
    <citation type="submission" date="2021-03" db="EMBL/GenBank/DDBJ databases">
        <authorList>
            <person name="Stanton E."/>
        </authorList>
    </citation>
    <scope>NUCLEOTIDE SEQUENCE</scope>
    <source>
        <strain evidence="11">2020EL-00113</strain>
    </source>
</reference>
<dbReference type="EMBL" id="JAGKLY010000014">
    <property type="protein sequence ID" value="MBQ0270524.1"/>
    <property type="molecule type" value="Genomic_DNA"/>
</dbReference>
<dbReference type="AlphaFoldDB" id="A0A8I2DDH3"/>